<sequence>MADDRPDDCMFRVASGAASSALAGTIVGAVLANWGNIPRVLANQPWPALKRTGRIMFSYGATFTFIGVAYTGVDCVVEHIRGKKDVWNGVLGGAAAGAVLGLRLGRLPVGTVTGARRKLRADPALVISQPPLTATGLDSGLTTAEDAAASAAEITAMPYFDGPLPSKQYGGLVPIDPTRNKRLYYWFVQSERNPSTDPVLLWLNGGPGCASTCGLAEEIGPFTFQLVFGSGNSSDDPVGVQLSANPNAWSKVANVLFLDSPSGVGLSYSDTPSDYSTSDQQVFTDTYAFLRQWFTMYPSFQASDFYIGGESYGGIYVPTLAQAILDGNGAGQPAINLKGYLVGNPATDPTNDYSITPLLDNLSIIPDRLAKQLQANNCQTFGNSTLPACGPLQLKLRQVTQHLNMYNALLPCFYGEKAFETRLYSRLVADLQRQGVRLGPAFNTAQYGVADLCFDDRPVTLWLNDQRVRAAIHAAPIQTSGFYVPCTTRLNYTSTINLIEPYHLDLISRGLRALIYSGDHDLVVPHTGTEAWTAGLGLPVVARYFTH</sequence>
<dbReference type="PRINTS" id="PR00724">
    <property type="entry name" value="CRBOXYPTASEC"/>
</dbReference>
<dbReference type="Gene3D" id="3.40.50.1820">
    <property type="entry name" value="alpha/beta hydrolase"/>
    <property type="match status" value="1"/>
</dbReference>
<dbReference type="Pfam" id="PF00450">
    <property type="entry name" value="Peptidase_S10"/>
    <property type="match status" value="1"/>
</dbReference>
<dbReference type="InterPro" id="IPR029058">
    <property type="entry name" value="AB_hydrolase_fold"/>
</dbReference>
<dbReference type="PANTHER" id="PTHR11802:SF254">
    <property type="entry name" value="SERINE CARBOXYPEPTIDASE-LIKE 20"/>
    <property type="match status" value="1"/>
</dbReference>
<reference evidence="4 5" key="1">
    <citation type="journal article" date="2024" name="Nat. Commun.">
        <title>Phylogenomics reveals the evolutionary origins of lichenization in chlorophyte algae.</title>
        <authorList>
            <person name="Puginier C."/>
            <person name="Libourel C."/>
            <person name="Otte J."/>
            <person name="Skaloud P."/>
            <person name="Haon M."/>
            <person name="Grisel S."/>
            <person name="Petersen M."/>
            <person name="Berrin J.G."/>
            <person name="Delaux P.M."/>
            <person name="Dal Grande F."/>
            <person name="Keller J."/>
        </authorList>
    </citation>
    <scope>NUCLEOTIDE SEQUENCE [LARGE SCALE GENOMIC DNA]</scope>
    <source>
        <strain evidence="4 5">SAG 2043</strain>
    </source>
</reference>
<dbReference type="PROSITE" id="PS00131">
    <property type="entry name" value="CARBOXYPEPT_SER_SER"/>
    <property type="match status" value="1"/>
</dbReference>
<evidence type="ECO:0000256" key="2">
    <source>
        <dbReference type="RuleBase" id="RU361156"/>
    </source>
</evidence>
<dbReference type="PANTHER" id="PTHR11802">
    <property type="entry name" value="SERINE PROTEASE FAMILY S10 SERINE CARBOXYPEPTIDASE"/>
    <property type="match status" value="1"/>
</dbReference>
<keyword evidence="3" id="KW-1133">Transmembrane helix</keyword>
<name>A0AAW1Q014_9CHLO</name>
<comment type="caution">
    <text evidence="4">The sequence shown here is derived from an EMBL/GenBank/DDBJ whole genome shotgun (WGS) entry which is preliminary data.</text>
</comment>
<keyword evidence="3" id="KW-0472">Membrane</keyword>
<keyword evidence="2" id="KW-0645">Protease</keyword>
<evidence type="ECO:0000313" key="4">
    <source>
        <dbReference type="EMBL" id="KAK9815230.1"/>
    </source>
</evidence>
<comment type="similarity">
    <text evidence="1 2">Belongs to the peptidase S10 family.</text>
</comment>
<feature type="transmembrane region" description="Helical" evidence="3">
    <location>
        <begin position="55"/>
        <end position="73"/>
    </location>
</feature>
<dbReference type="EC" id="3.4.16.-" evidence="2"/>
<evidence type="ECO:0000256" key="3">
    <source>
        <dbReference type="SAM" id="Phobius"/>
    </source>
</evidence>
<organism evidence="4 5">
    <name type="scientific">[Myrmecia] bisecta</name>
    <dbReference type="NCBI Taxonomy" id="41462"/>
    <lineage>
        <taxon>Eukaryota</taxon>
        <taxon>Viridiplantae</taxon>
        <taxon>Chlorophyta</taxon>
        <taxon>core chlorophytes</taxon>
        <taxon>Trebouxiophyceae</taxon>
        <taxon>Trebouxiales</taxon>
        <taxon>Trebouxiaceae</taxon>
        <taxon>Myrmecia</taxon>
    </lineage>
</organism>
<dbReference type="AlphaFoldDB" id="A0AAW1Q014"/>
<feature type="transmembrane region" description="Helical" evidence="3">
    <location>
        <begin position="13"/>
        <end position="34"/>
    </location>
</feature>
<dbReference type="EMBL" id="JALJOR010000006">
    <property type="protein sequence ID" value="KAK9815230.1"/>
    <property type="molecule type" value="Genomic_DNA"/>
</dbReference>
<evidence type="ECO:0000256" key="1">
    <source>
        <dbReference type="ARBA" id="ARBA00009431"/>
    </source>
</evidence>
<accession>A0AAW1Q014</accession>
<dbReference type="GO" id="GO:0016747">
    <property type="term" value="F:acyltransferase activity, transferring groups other than amino-acyl groups"/>
    <property type="evidence" value="ECO:0007669"/>
    <property type="project" value="TreeGrafter"/>
</dbReference>
<dbReference type="SUPFAM" id="SSF53474">
    <property type="entry name" value="alpha/beta-Hydrolases"/>
    <property type="match status" value="1"/>
</dbReference>
<keyword evidence="2" id="KW-0378">Hydrolase</keyword>
<dbReference type="InterPro" id="IPR001563">
    <property type="entry name" value="Peptidase_S10"/>
</dbReference>
<keyword evidence="3" id="KW-0812">Transmembrane</keyword>
<keyword evidence="2" id="KW-0121">Carboxypeptidase</keyword>
<protein>
    <recommendedName>
        <fullName evidence="2">Carboxypeptidase</fullName>
        <ecNumber evidence="2">3.4.16.-</ecNumber>
    </recommendedName>
</protein>
<evidence type="ECO:0000313" key="5">
    <source>
        <dbReference type="Proteomes" id="UP001489004"/>
    </source>
</evidence>
<dbReference type="GO" id="GO:0004185">
    <property type="term" value="F:serine-type carboxypeptidase activity"/>
    <property type="evidence" value="ECO:0007669"/>
    <property type="project" value="UniProtKB-UniRule"/>
</dbReference>
<keyword evidence="5" id="KW-1185">Reference proteome</keyword>
<proteinExistence type="inferred from homology"/>
<dbReference type="GO" id="GO:0006508">
    <property type="term" value="P:proteolysis"/>
    <property type="evidence" value="ECO:0007669"/>
    <property type="project" value="UniProtKB-KW"/>
</dbReference>
<dbReference type="GO" id="GO:0019748">
    <property type="term" value="P:secondary metabolic process"/>
    <property type="evidence" value="ECO:0007669"/>
    <property type="project" value="TreeGrafter"/>
</dbReference>
<dbReference type="Pfam" id="PF02466">
    <property type="entry name" value="Tim17"/>
    <property type="match status" value="1"/>
</dbReference>
<dbReference type="InterPro" id="IPR018202">
    <property type="entry name" value="Ser_caboxypep_ser_AS"/>
</dbReference>
<dbReference type="Proteomes" id="UP001489004">
    <property type="component" value="Unassembled WGS sequence"/>
</dbReference>
<gene>
    <name evidence="4" type="ORF">WJX72_000376</name>
</gene>